<gene>
    <name evidence="2" type="primary">LOC105119174</name>
</gene>
<dbReference type="RefSeq" id="XP_011015594.1">
    <property type="nucleotide sequence ID" value="XM_011017292.1"/>
</dbReference>
<evidence type="ECO:0000313" key="1">
    <source>
        <dbReference type="Proteomes" id="UP000694918"/>
    </source>
</evidence>
<evidence type="ECO:0000313" key="2">
    <source>
        <dbReference type="RefSeq" id="XP_011015594.1"/>
    </source>
</evidence>
<name>A0AAJ6TRY5_POPEU</name>
<feature type="non-terminal residue" evidence="2">
    <location>
        <position position="100"/>
    </location>
</feature>
<sequence length="100" mass="11314">MVSWLTETSNKKVAAGPLFLSFLYPLYPYKVDEQRGSFGNAFAVLEINFKWKMEKVSSWRANLSNISGWDSQVTSKWNGAPSVCCHPAMNWPIPVDSTRP</sequence>
<dbReference type="Gene3D" id="3.40.50.10140">
    <property type="entry name" value="Toll/interleukin-1 receptor homology (TIR) domain"/>
    <property type="match status" value="1"/>
</dbReference>
<protein>
    <submittedName>
        <fullName evidence="2">Uncharacterized protein LOC105119174</fullName>
    </submittedName>
</protein>
<dbReference type="GeneID" id="105119174"/>
<dbReference type="InterPro" id="IPR035897">
    <property type="entry name" value="Toll_tir_struct_dom_sf"/>
</dbReference>
<dbReference type="AlphaFoldDB" id="A0AAJ6TRY5"/>
<accession>A0AAJ6TRY5</accession>
<proteinExistence type="predicted"/>
<dbReference type="KEGG" id="peu:105119174"/>
<reference evidence="2" key="1">
    <citation type="submission" date="2025-08" db="UniProtKB">
        <authorList>
            <consortium name="RefSeq"/>
        </authorList>
    </citation>
    <scope>IDENTIFICATION</scope>
</reference>
<dbReference type="Proteomes" id="UP000694918">
    <property type="component" value="Unplaced"/>
</dbReference>
<organism evidence="1 2">
    <name type="scientific">Populus euphratica</name>
    <name type="common">Euphrates poplar</name>
    <dbReference type="NCBI Taxonomy" id="75702"/>
    <lineage>
        <taxon>Eukaryota</taxon>
        <taxon>Viridiplantae</taxon>
        <taxon>Streptophyta</taxon>
        <taxon>Embryophyta</taxon>
        <taxon>Tracheophyta</taxon>
        <taxon>Spermatophyta</taxon>
        <taxon>Magnoliopsida</taxon>
        <taxon>eudicotyledons</taxon>
        <taxon>Gunneridae</taxon>
        <taxon>Pentapetalae</taxon>
        <taxon>rosids</taxon>
        <taxon>fabids</taxon>
        <taxon>Malpighiales</taxon>
        <taxon>Salicaceae</taxon>
        <taxon>Saliceae</taxon>
        <taxon>Populus</taxon>
    </lineage>
</organism>
<keyword evidence="1" id="KW-1185">Reference proteome</keyword>